<gene>
    <name evidence="2" type="ORF">FUG_LOCUS35243</name>
    <name evidence="1" type="ORF">MDCFG202_LOCUS193545</name>
</gene>
<reference evidence="2" key="1">
    <citation type="submission" date="2019-04" db="EMBL/GenBank/DDBJ databases">
        <authorList>
            <person name="Melise S."/>
            <person name="Noan J."/>
            <person name="Okalmin O."/>
        </authorList>
    </citation>
    <scope>NUCLEOTIDE SEQUENCE</scope>
    <source>
        <strain evidence="2">FN9</strain>
    </source>
</reference>
<dbReference type="AlphaFoldDB" id="A0A4E9DSD8"/>
<dbReference type="EMBL" id="CAAKMV010000033">
    <property type="protein sequence ID" value="VIO52790.1"/>
    <property type="molecule type" value="Genomic_DNA"/>
</dbReference>
<accession>A0A4E9DSD8</accession>
<evidence type="ECO:0000313" key="1">
    <source>
        <dbReference type="EMBL" id="CAG1979706.1"/>
    </source>
</evidence>
<protein>
    <submittedName>
        <fullName evidence="2">Uncharacterized protein</fullName>
    </submittedName>
</protein>
<name>A0A4E9DSD8_GIBZA</name>
<evidence type="ECO:0000313" key="2">
    <source>
        <dbReference type="EMBL" id="VIO52790.1"/>
    </source>
</evidence>
<sequence>MSRLQISRPAVKDKLYSLGNLDWGLGSIENYLDGNGQLQSRVTFARMDRFNRTNHVKDQKGLFLPTSRPHPNQGDHSGTGNGIHLSLVRHFRNEVHRWMDGFIQIMALILRRKKDLRMRYPLRTCLDTDSDSRLPSYWLTLTVPPRAIHYPQLGIMTYSELGP</sequence>
<dbReference type="EMBL" id="CAJPIJ010000114">
    <property type="protein sequence ID" value="CAG1979706.1"/>
    <property type="molecule type" value="Genomic_DNA"/>
</dbReference>
<proteinExistence type="predicted"/>
<dbReference type="Proteomes" id="UP000746612">
    <property type="component" value="Unassembled WGS sequence"/>
</dbReference>
<organism evidence="2">
    <name type="scientific">Gibberella zeae</name>
    <name type="common">Wheat head blight fungus</name>
    <name type="synonym">Fusarium graminearum</name>
    <dbReference type="NCBI Taxonomy" id="5518"/>
    <lineage>
        <taxon>Eukaryota</taxon>
        <taxon>Fungi</taxon>
        <taxon>Dikarya</taxon>
        <taxon>Ascomycota</taxon>
        <taxon>Pezizomycotina</taxon>
        <taxon>Sordariomycetes</taxon>
        <taxon>Hypocreomycetidae</taxon>
        <taxon>Hypocreales</taxon>
        <taxon>Nectriaceae</taxon>
        <taxon>Fusarium</taxon>
    </lineage>
</organism>
<reference evidence="1" key="2">
    <citation type="submission" date="2021-03" db="EMBL/GenBank/DDBJ databases">
        <authorList>
            <person name="Alouane T."/>
            <person name="Langin T."/>
            <person name="Bonhomme L."/>
        </authorList>
    </citation>
    <scope>NUCLEOTIDE SEQUENCE</scope>
    <source>
        <strain evidence="1">MDC_Fg202</strain>
    </source>
</reference>